<dbReference type="RefSeq" id="WP_129919846.1">
    <property type="nucleotide sequence ID" value="NZ_SEWE01000005.1"/>
</dbReference>
<dbReference type="OrthoDB" id="882313at2"/>
<reference evidence="1 2" key="1">
    <citation type="submission" date="2019-02" db="EMBL/GenBank/DDBJ databases">
        <title>Bacterial novel species isolated from soil.</title>
        <authorList>
            <person name="Jung H.-Y."/>
        </authorList>
    </citation>
    <scope>NUCLEOTIDE SEQUENCE [LARGE SCALE GENOMIC DNA]</scope>
    <source>
        <strain evidence="1 2">1-3-3-3</strain>
    </source>
</reference>
<keyword evidence="2" id="KW-1185">Reference proteome</keyword>
<name>A0A4Q5LEP2_9BACT</name>
<evidence type="ECO:0000313" key="2">
    <source>
        <dbReference type="Proteomes" id="UP000294155"/>
    </source>
</evidence>
<comment type="caution">
    <text evidence="1">The sequence shown here is derived from an EMBL/GenBank/DDBJ whole genome shotgun (WGS) entry which is preliminary data.</text>
</comment>
<accession>A0A4Q5LEP2</accession>
<organism evidence="1 2">
    <name type="scientific">Hymenobacter persicinus</name>
    <dbReference type="NCBI Taxonomy" id="2025506"/>
    <lineage>
        <taxon>Bacteria</taxon>
        <taxon>Pseudomonadati</taxon>
        <taxon>Bacteroidota</taxon>
        <taxon>Cytophagia</taxon>
        <taxon>Cytophagales</taxon>
        <taxon>Hymenobacteraceae</taxon>
        <taxon>Hymenobacter</taxon>
    </lineage>
</organism>
<evidence type="ECO:0000313" key="1">
    <source>
        <dbReference type="EMBL" id="RYU82864.1"/>
    </source>
</evidence>
<dbReference type="AlphaFoldDB" id="A0A4Q5LEP2"/>
<dbReference type="EMBL" id="SEWE01000005">
    <property type="protein sequence ID" value="RYU82864.1"/>
    <property type="molecule type" value="Genomic_DNA"/>
</dbReference>
<proteinExistence type="predicted"/>
<sequence>MKMRKIRGMKRRHKSIEKWIVDNMPFRYDLLETYKEDHCDIVVHPWCDLSMTGSIIPPAKGKTKLLMIQGLTRIYFAWKEQLEVSQQDYYLKIWLFNARFDLSRVVCAVGESKDFYEKQLEGVKDEYLPTNTFSNAHSLMSNFSWQRKDDNDCYSNNDLASPEDYSSIDDYLKQENWFNKLLKKPHTTTLLGDAKGNFTEAHCFHRGDIWIGGTEQGIKSQGIK</sequence>
<gene>
    <name evidence="1" type="ORF">EWM57_04015</name>
</gene>
<protein>
    <submittedName>
        <fullName evidence="1">Uncharacterized protein</fullName>
    </submittedName>
</protein>
<dbReference type="Proteomes" id="UP000294155">
    <property type="component" value="Unassembled WGS sequence"/>
</dbReference>